<dbReference type="SMART" id="SM00939">
    <property type="entry name" value="PepX_C"/>
    <property type="match status" value="1"/>
</dbReference>
<dbReference type="InterPro" id="IPR005674">
    <property type="entry name" value="CocE/Ser_esterase"/>
</dbReference>
<dbReference type="AlphaFoldDB" id="A0A363UKE6"/>
<accession>A0A363UKE6</accession>
<dbReference type="InterPro" id="IPR013736">
    <property type="entry name" value="Xaa-Pro_dipept_C"/>
</dbReference>
<dbReference type="Gene3D" id="3.40.50.1820">
    <property type="entry name" value="alpha/beta hydrolase"/>
    <property type="match status" value="1"/>
</dbReference>
<dbReference type="OrthoDB" id="9806163at2"/>
<proteinExistence type="predicted"/>
<dbReference type="GO" id="GO:0008239">
    <property type="term" value="F:dipeptidyl-peptidase activity"/>
    <property type="evidence" value="ECO:0007669"/>
    <property type="project" value="InterPro"/>
</dbReference>
<dbReference type="NCBIfam" id="TIGR00976">
    <property type="entry name" value="CocE_NonD"/>
    <property type="match status" value="1"/>
</dbReference>
<dbReference type="PANTHER" id="PTHR43056:SF10">
    <property type="entry name" value="COCE_NOND FAMILY, PUTATIVE (AFU_ORTHOLOGUE AFUA_7G00600)-RELATED"/>
    <property type="match status" value="1"/>
</dbReference>
<evidence type="ECO:0000313" key="4">
    <source>
        <dbReference type="Proteomes" id="UP000251800"/>
    </source>
</evidence>
<comment type="caution">
    <text evidence="3">The sequence shown here is derived from an EMBL/GenBank/DDBJ whole genome shotgun (WGS) entry which is preliminary data.</text>
</comment>
<keyword evidence="4" id="KW-1185">Reference proteome</keyword>
<dbReference type="Gene3D" id="1.10.3020.10">
    <property type="entry name" value="alpha-amino acid ester hydrolase ( Helical cap domain)"/>
    <property type="match status" value="1"/>
</dbReference>
<organism evidence="3 4">
    <name type="scientific">Abyssibacter profundi</name>
    <dbReference type="NCBI Taxonomy" id="2182787"/>
    <lineage>
        <taxon>Bacteria</taxon>
        <taxon>Pseudomonadati</taxon>
        <taxon>Pseudomonadota</taxon>
        <taxon>Gammaproteobacteria</taxon>
        <taxon>Chromatiales</taxon>
        <taxon>Oceanococcaceae</taxon>
        <taxon>Abyssibacter</taxon>
    </lineage>
</organism>
<dbReference type="Pfam" id="PF08530">
    <property type="entry name" value="PepX_C"/>
    <property type="match status" value="1"/>
</dbReference>
<dbReference type="SUPFAM" id="SSF53474">
    <property type="entry name" value="alpha/beta-Hydrolases"/>
    <property type="match status" value="1"/>
</dbReference>
<name>A0A363UKE6_9GAMM</name>
<feature type="domain" description="Xaa-Pro dipeptidyl-peptidase C-terminal" evidence="2">
    <location>
        <begin position="310"/>
        <end position="575"/>
    </location>
</feature>
<sequence>MAADWFDYSPTPAYDGTTRLPAEYITMSDGTKLSAQVMLPTDADGNAIEGPLPVILTQTGYNKSASGYVEGFAFNSFLVEHGYAHVTVDVRGTGTSQGTWEIFSEREQLDYQEVMDWITRQPWSNGRVGTWGPSFMAITQIYTAAWQHPAHQAMFAIVPMADAYRDIVFTGGQVNVGFIPLWIGLVTGLGLIPAHPSPEALSTLVEHVLGTLSYDIPVILQATLGVNGQNYDGPFWRTRSPIEVADQVRVPTIIIGGLRDIFQRGEPMLYEAIKPHATTKLVIGPWSHLDASSGAGLPADGVPDLNHMALLWFDRYLKNIDNQAETVPAVTQYVWNEDRYVRSADWPHPQATAERWFLRGNGSLSADPPATDEPARHTVQIPVQNLCSASSAQWTAGVLELIPLPCFQGQNSINELPLLGAVTYTTAPMDADYYINGPIQADLWLASELGSDGSVAVRVTSVSPEGQSFELTNGLQTFSSRALDPERSRRLDGESIQPWHPYTAESIEPVEPGESTLVSVEIFPSSFVIPAGHRLRVAIASSDFPHGLPPITDLLDQVLGIMRIDSTAARPSSLVLPVVPVDALGRDDDSTG</sequence>
<dbReference type="InterPro" id="IPR008979">
    <property type="entry name" value="Galactose-bd-like_sf"/>
</dbReference>
<dbReference type="SUPFAM" id="SSF49785">
    <property type="entry name" value="Galactose-binding domain-like"/>
    <property type="match status" value="1"/>
</dbReference>
<keyword evidence="1" id="KW-0378">Hydrolase</keyword>
<dbReference type="Proteomes" id="UP000251800">
    <property type="component" value="Unassembled WGS sequence"/>
</dbReference>
<evidence type="ECO:0000259" key="2">
    <source>
        <dbReference type="SMART" id="SM00939"/>
    </source>
</evidence>
<dbReference type="InterPro" id="IPR000383">
    <property type="entry name" value="Xaa-Pro-like_dom"/>
</dbReference>
<dbReference type="InterPro" id="IPR050585">
    <property type="entry name" value="Xaa-Pro_dipeptidyl-ppase/CocE"/>
</dbReference>
<gene>
    <name evidence="3" type="ORF">DEH80_10110</name>
</gene>
<reference evidence="3 4" key="1">
    <citation type="submission" date="2018-05" db="EMBL/GenBank/DDBJ databases">
        <title>Abyssibacter profundi OUC007T gen. nov., sp. nov, a marine bacterium isolated from seawater of the Mariana Trench.</title>
        <authorList>
            <person name="Zhou S."/>
        </authorList>
    </citation>
    <scope>NUCLEOTIDE SEQUENCE [LARGE SCALE GENOMIC DNA]</scope>
    <source>
        <strain evidence="3 4">OUC007</strain>
    </source>
</reference>
<evidence type="ECO:0000256" key="1">
    <source>
        <dbReference type="ARBA" id="ARBA00022801"/>
    </source>
</evidence>
<dbReference type="Gene3D" id="2.60.120.260">
    <property type="entry name" value="Galactose-binding domain-like"/>
    <property type="match status" value="1"/>
</dbReference>
<dbReference type="EMBL" id="QEQK01000008">
    <property type="protein sequence ID" value="PWN55893.1"/>
    <property type="molecule type" value="Genomic_DNA"/>
</dbReference>
<dbReference type="PANTHER" id="PTHR43056">
    <property type="entry name" value="PEPTIDASE S9 PROLYL OLIGOPEPTIDASE"/>
    <property type="match status" value="1"/>
</dbReference>
<dbReference type="Pfam" id="PF02129">
    <property type="entry name" value="Peptidase_S15"/>
    <property type="match status" value="1"/>
</dbReference>
<protein>
    <submittedName>
        <fullName evidence="3">Peptidase S15</fullName>
    </submittedName>
</protein>
<dbReference type="InterPro" id="IPR029058">
    <property type="entry name" value="AB_hydrolase_fold"/>
</dbReference>
<evidence type="ECO:0000313" key="3">
    <source>
        <dbReference type="EMBL" id="PWN55893.1"/>
    </source>
</evidence>